<feature type="transmembrane region" description="Helical" evidence="6">
    <location>
        <begin position="67"/>
        <end position="83"/>
    </location>
</feature>
<feature type="transmembrane region" description="Helical" evidence="6">
    <location>
        <begin position="21"/>
        <end position="47"/>
    </location>
</feature>
<reference evidence="7 8" key="1">
    <citation type="submission" date="2021-05" db="EMBL/GenBank/DDBJ databases">
        <title>A novel Methanospirillum isolate from a pyrite-forming mixed culture.</title>
        <authorList>
            <person name="Bunk B."/>
            <person name="Sproer C."/>
            <person name="Spring S."/>
            <person name="Pester M."/>
        </authorList>
    </citation>
    <scope>NUCLEOTIDE SEQUENCE [LARGE SCALE GENOMIC DNA]</scope>
    <source>
        <strain evidence="7 8">J.3.6.1-F.2.7.3</strain>
    </source>
</reference>
<evidence type="ECO:0000256" key="1">
    <source>
        <dbReference type="ARBA" id="ARBA00004651"/>
    </source>
</evidence>
<gene>
    <name evidence="7" type="ORF">KHC33_15415</name>
</gene>
<evidence type="ECO:0000256" key="5">
    <source>
        <dbReference type="ARBA" id="ARBA00023136"/>
    </source>
</evidence>
<proteinExistence type="predicted"/>
<dbReference type="KEGG" id="mrtj:KHC33_15415"/>
<feature type="transmembrane region" description="Helical" evidence="6">
    <location>
        <begin position="95"/>
        <end position="113"/>
    </location>
</feature>
<keyword evidence="3 6" id="KW-0812">Transmembrane</keyword>
<evidence type="ECO:0000256" key="4">
    <source>
        <dbReference type="ARBA" id="ARBA00022989"/>
    </source>
</evidence>
<keyword evidence="2" id="KW-1003">Cell membrane</keyword>
<keyword evidence="4 6" id="KW-1133">Transmembrane helix</keyword>
<keyword evidence="5 6" id="KW-0472">Membrane</keyword>
<dbReference type="InterPro" id="IPR020948">
    <property type="entry name" value="P_starv_induced_PsiE-like"/>
</dbReference>
<dbReference type="GeneID" id="65098601"/>
<evidence type="ECO:0008006" key="9">
    <source>
        <dbReference type="Google" id="ProtNLM"/>
    </source>
</evidence>
<dbReference type="Proteomes" id="UP000680656">
    <property type="component" value="Chromosome"/>
</dbReference>
<accession>A0A8E7AWK6</accession>
<evidence type="ECO:0000313" key="8">
    <source>
        <dbReference type="Proteomes" id="UP000680656"/>
    </source>
</evidence>
<dbReference type="AlphaFoldDB" id="A0A8E7AWK6"/>
<organism evidence="7 8">
    <name type="scientific">Methanospirillum purgamenti</name>
    <dbReference type="NCBI Taxonomy" id="2834276"/>
    <lineage>
        <taxon>Archaea</taxon>
        <taxon>Methanobacteriati</taxon>
        <taxon>Methanobacteriota</taxon>
        <taxon>Stenosarchaea group</taxon>
        <taxon>Methanomicrobia</taxon>
        <taxon>Methanomicrobiales</taxon>
        <taxon>Methanospirillaceae</taxon>
        <taxon>Methanospirillum</taxon>
    </lineage>
</organism>
<evidence type="ECO:0000313" key="7">
    <source>
        <dbReference type="EMBL" id="QVV88685.1"/>
    </source>
</evidence>
<feature type="transmembrane region" description="Helical" evidence="6">
    <location>
        <begin position="125"/>
        <end position="145"/>
    </location>
</feature>
<comment type="subcellular location">
    <subcellularLocation>
        <location evidence="1">Cell membrane</location>
        <topology evidence="1">Multi-pass membrane protein</topology>
    </subcellularLocation>
</comment>
<dbReference type="RefSeq" id="WP_214419490.1">
    <property type="nucleotide sequence ID" value="NZ_CP075546.1"/>
</dbReference>
<sequence>MDPLQQERIMKTTVYHQKIGTIISSIPVLLYVVSAGILGITASFLLYEGILSTIHAIQTETLSSSSSEIYSAFFHAATAIALLETIEVFFRTHKVVVEVLFLAGIAEVIRHILVYDIADIAHGDISTSLVLIAGLIGGILVYQHLSHPNSEKISRRLRKFAKKSGPRRIFTWSGA</sequence>
<evidence type="ECO:0000256" key="2">
    <source>
        <dbReference type="ARBA" id="ARBA00022475"/>
    </source>
</evidence>
<name>A0A8E7AWK6_9EURY</name>
<dbReference type="GO" id="GO:0005886">
    <property type="term" value="C:plasma membrane"/>
    <property type="evidence" value="ECO:0007669"/>
    <property type="project" value="UniProtKB-SubCell"/>
</dbReference>
<evidence type="ECO:0000256" key="3">
    <source>
        <dbReference type="ARBA" id="ARBA00022692"/>
    </source>
</evidence>
<keyword evidence="8" id="KW-1185">Reference proteome</keyword>
<dbReference type="Pfam" id="PF06146">
    <property type="entry name" value="PsiE"/>
    <property type="match status" value="1"/>
</dbReference>
<evidence type="ECO:0000256" key="6">
    <source>
        <dbReference type="SAM" id="Phobius"/>
    </source>
</evidence>
<dbReference type="EMBL" id="CP075546">
    <property type="protein sequence ID" value="QVV88685.1"/>
    <property type="molecule type" value="Genomic_DNA"/>
</dbReference>
<protein>
    <recommendedName>
        <fullName evidence="9">Phosphate-starvation-inducible PsiE family protein</fullName>
    </recommendedName>
</protein>